<dbReference type="InterPro" id="IPR001375">
    <property type="entry name" value="Peptidase_S9_cat"/>
</dbReference>
<dbReference type="GO" id="GO:0016787">
    <property type="term" value="F:hydrolase activity"/>
    <property type="evidence" value="ECO:0007669"/>
    <property type="project" value="UniProtKB-KW"/>
</dbReference>
<comment type="caution">
    <text evidence="4">The sequence shown here is derived from an EMBL/GenBank/DDBJ whole genome shotgun (WGS) entry which is preliminary data.</text>
</comment>
<dbReference type="SUPFAM" id="SSF82171">
    <property type="entry name" value="DPP6 N-terminal domain-like"/>
    <property type="match status" value="1"/>
</dbReference>
<reference evidence="4 5" key="1">
    <citation type="submission" date="2024-02" db="EMBL/GenBank/DDBJ databases">
        <title>Lysobacter Genome Sequencing and Mining.</title>
        <authorList>
            <person name="Bierman J."/>
            <person name="Walker M.C."/>
        </authorList>
    </citation>
    <scope>NUCLEOTIDE SEQUENCE [LARGE SCALE GENOMIC DNA]</scope>
    <source>
        <strain evidence="4 5">PB6250</strain>
    </source>
</reference>
<protein>
    <submittedName>
        <fullName evidence="4">S9 family peptidase</fullName>
        <ecNumber evidence="4">3.4.-.-</ecNumber>
    </submittedName>
</protein>
<dbReference type="EC" id="3.4.-.-" evidence="4"/>
<feature type="domain" description="Peptidase S9 prolyl oligopeptidase catalytic" evidence="3">
    <location>
        <begin position="441"/>
        <end position="651"/>
    </location>
</feature>
<feature type="chain" id="PRO_5046945705" evidence="2">
    <location>
        <begin position="22"/>
        <end position="666"/>
    </location>
</feature>
<dbReference type="InterPro" id="IPR029058">
    <property type="entry name" value="AB_hydrolase_fold"/>
</dbReference>
<proteinExistence type="predicted"/>
<dbReference type="RefSeq" id="WP_336132302.1">
    <property type="nucleotide sequence ID" value="NZ_JBANDL010000002.1"/>
</dbReference>
<keyword evidence="1 4" id="KW-0378">Hydrolase</keyword>
<name>A0ABU8D552_9GAMM</name>
<accession>A0ABU8D552</accession>
<gene>
    <name evidence="4" type="ORF">V2J18_15900</name>
</gene>
<dbReference type="Pfam" id="PF00326">
    <property type="entry name" value="Peptidase_S9"/>
    <property type="match status" value="1"/>
</dbReference>
<keyword evidence="5" id="KW-1185">Reference proteome</keyword>
<evidence type="ECO:0000259" key="3">
    <source>
        <dbReference type="Pfam" id="PF00326"/>
    </source>
</evidence>
<organism evidence="4 5">
    <name type="scientific">Lysobacter firmicutimachus</name>
    <dbReference type="NCBI Taxonomy" id="1792846"/>
    <lineage>
        <taxon>Bacteria</taxon>
        <taxon>Pseudomonadati</taxon>
        <taxon>Pseudomonadota</taxon>
        <taxon>Gammaproteobacteria</taxon>
        <taxon>Lysobacterales</taxon>
        <taxon>Lysobacteraceae</taxon>
        <taxon>Lysobacter</taxon>
    </lineage>
</organism>
<dbReference type="Proteomes" id="UP001387215">
    <property type="component" value="Unassembled WGS sequence"/>
</dbReference>
<keyword evidence="2" id="KW-0732">Signal</keyword>
<dbReference type="SUPFAM" id="SSF53474">
    <property type="entry name" value="alpha/beta-Hydrolases"/>
    <property type="match status" value="1"/>
</dbReference>
<feature type="signal peptide" evidence="2">
    <location>
        <begin position="1"/>
        <end position="21"/>
    </location>
</feature>
<dbReference type="EMBL" id="JBANDL010000002">
    <property type="protein sequence ID" value="MEI2456147.1"/>
    <property type="molecule type" value="Genomic_DNA"/>
</dbReference>
<evidence type="ECO:0000256" key="2">
    <source>
        <dbReference type="SAM" id="SignalP"/>
    </source>
</evidence>
<dbReference type="PANTHER" id="PTHR42776">
    <property type="entry name" value="SERINE PEPTIDASE S9 FAMILY MEMBER"/>
    <property type="match status" value="1"/>
</dbReference>
<evidence type="ECO:0000313" key="5">
    <source>
        <dbReference type="Proteomes" id="UP001387215"/>
    </source>
</evidence>
<dbReference type="Gene3D" id="3.40.50.1820">
    <property type="entry name" value="alpha/beta hydrolase"/>
    <property type="match status" value="1"/>
</dbReference>
<evidence type="ECO:0000313" key="4">
    <source>
        <dbReference type="EMBL" id="MEI2456147.1"/>
    </source>
</evidence>
<sequence length="666" mass="72274">MKFWGYSLLLAVGLAPPPAGASAADGVDVASFVKRDAFVDIKLSPTGEFYAASVPAENETMLVIFTREGMKMTGAFRLGKNNHVHDFHWVSPTRVLIGMAQKLGSRDQPQLTGEIYAMNANGTGIDVLVGYRVRGAGAGTRIQPKKVEEVAAFLVDDLPGDDKNVVISVQQFAADAYTRAERLDAYTGRRNQIAIAPVRNADFTTDHQGVVRFALGYGTDNVRKLFYRAGEGKDWQLLRSDAQGEGIDHPIGFSADDSVAYFRSEQPQGPDAIVAFDIANQSRKEILRDAVADPDRVIYRRNSNTPVGVFFADGVPRSEFFDKNSPEAKQYRSLEAAFKGEGVRITSETADGGLALLRSWSDRNPGDIFLYDNAKKHAAHVISRGSWVDPEKMAPVRPIRLKARDGLALSGLLTTPKDSSGKSLPMVVMPHGGPFGIQDVWQFDSDAQMLAQAGYAVLQLNYRGSAGYGRAFRLAGQRQWGGAMQNDLTDATRWAIEQGVADPARICLYGASYGGYASLMGVAKEPALYKCAAGYVGVYDLPMMHSTGDIQKAGSGETYLREWIGSKEETAKVSPTELAQQIKVPVFLAAGGEDQRAPIAHSEKMEKALRAAGVPVETLYYKTEGHGFYVDEHQREFYTRLLAFLSRSLGGRTAAPAGAAASTGAK</sequence>
<evidence type="ECO:0000256" key="1">
    <source>
        <dbReference type="ARBA" id="ARBA00022801"/>
    </source>
</evidence>
<dbReference type="PANTHER" id="PTHR42776:SF27">
    <property type="entry name" value="DIPEPTIDYL PEPTIDASE FAMILY MEMBER 6"/>
    <property type="match status" value="1"/>
</dbReference>